<keyword evidence="4" id="KW-1185">Reference proteome</keyword>
<dbReference type="PIRSF" id="PIRSF006470">
    <property type="entry name" value="DctB"/>
    <property type="match status" value="1"/>
</dbReference>
<dbReference type="Gene3D" id="3.40.190.170">
    <property type="entry name" value="Bacterial extracellular solute-binding protein, family 7"/>
    <property type="match status" value="1"/>
</dbReference>
<dbReference type="Proteomes" id="UP001500506">
    <property type="component" value="Unassembled WGS sequence"/>
</dbReference>
<dbReference type="InterPro" id="IPR004682">
    <property type="entry name" value="TRAP_DctP"/>
</dbReference>
<keyword evidence="1 2" id="KW-0732">Signal</keyword>
<dbReference type="Pfam" id="PF03480">
    <property type="entry name" value="DctP"/>
    <property type="match status" value="1"/>
</dbReference>
<feature type="signal peptide" evidence="2">
    <location>
        <begin position="1"/>
        <end position="21"/>
    </location>
</feature>
<sequence>MKITRLLQASAIVGVAALTLAGCAGNSGGAGEATDGGNVEPTTMKLALNQTQEHPSFIALQAFGEELSEATDGRWNIEVYPDSQLGDQAEYIQSVKDGVIDLAIVSAPQLENVNDDFVIFSLPTVFDSIDHQMSVLSDDAVVGDVYASLEESDNITVVGGLTQGARSSYTKDSIADTPADLAGKKIRVQESPVFISMINALGASPTPMAFSEVYTGLQSGVIDGAENNEISYFTQKHYEVAPFFSYTRHLIGADFLISNTDTLAEMSEEDRAAFDEGWTTAWENHTDLWKTETEEAIAGAEAGGATFEEVDGEAFTEALTPLLDEFITTDSQQTLYDAIRASGE</sequence>
<accession>A0ABN2K793</accession>
<evidence type="ECO:0000313" key="4">
    <source>
        <dbReference type="Proteomes" id="UP001500506"/>
    </source>
</evidence>
<feature type="chain" id="PRO_5046532621" evidence="2">
    <location>
        <begin position="22"/>
        <end position="344"/>
    </location>
</feature>
<name>A0ABN2K793_9MICO</name>
<proteinExistence type="predicted"/>
<organism evidence="3 4">
    <name type="scientific">Agromyces humatus</name>
    <dbReference type="NCBI Taxonomy" id="279573"/>
    <lineage>
        <taxon>Bacteria</taxon>
        <taxon>Bacillati</taxon>
        <taxon>Actinomycetota</taxon>
        <taxon>Actinomycetes</taxon>
        <taxon>Micrococcales</taxon>
        <taxon>Microbacteriaceae</taxon>
        <taxon>Agromyces</taxon>
    </lineage>
</organism>
<reference evidence="3 4" key="1">
    <citation type="journal article" date="2019" name="Int. J. Syst. Evol. Microbiol.">
        <title>The Global Catalogue of Microorganisms (GCM) 10K type strain sequencing project: providing services to taxonomists for standard genome sequencing and annotation.</title>
        <authorList>
            <consortium name="The Broad Institute Genomics Platform"/>
            <consortium name="The Broad Institute Genome Sequencing Center for Infectious Disease"/>
            <person name="Wu L."/>
            <person name="Ma J."/>
        </authorList>
    </citation>
    <scope>NUCLEOTIDE SEQUENCE [LARGE SCALE GENOMIC DNA]</scope>
    <source>
        <strain evidence="3 4">JCM 14319</strain>
    </source>
</reference>
<dbReference type="PANTHER" id="PTHR33376">
    <property type="match status" value="1"/>
</dbReference>
<dbReference type="PROSITE" id="PS51257">
    <property type="entry name" value="PROKAR_LIPOPROTEIN"/>
    <property type="match status" value="1"/>
</dbReference>
<dbReference type="CDD" id="cd13671">
    <property type="entry name" value="PBP2_TRAP_SBP_like_3"/>
    <property type="match status" value="1"/>
</dbReference>
<dbReference type="RefSeq" id="WP_232496824.1">
    <property type="nucleotide sequence ID" value="NZ_BAAANH010000001.1"/>
</dbReference>
<comment type="caution">
    <text evidence="3">The sequence shown here is derived from an EMBL/GenBank/DDBJ whole genome shotgun (WGS) entry which is preliminary data.</text>
</comment>
<dbReference type="InterPro" id="IPR018389">
    <property type="entry name" value="DctP_fam"/>
</dbReference>
<evidence type="ECO:0000256" key="1">
    <source>
        <dbReference type="ARBA" id="ARBA00022729"/>
    </source>
</evidence>
<dbReference type="PANTHER" id="PTHR33376:SF2">
    <property type="entry name" value="DICARBOXYLATE-BINDING PERIPLASMIC PROTEIN"/>
    <property type="match status" value="1"/>
</dbReference>
<dbReference type="NCBIfam" id="NF037995">
    <property type="entry name" value="TRAP_S1"/>
    <property type="match status" value="1"/>
</dbReference>
<evidence type="ECO:0000256" key="2">
    <source>
        <dbReference type="SAM" id="SignalP"/>
    </source>
</evidence>
<dbReference type="InterPro" id="IPR038404">
    <property type="entry name" value="TRAP_DctP_sf"/>
</dbReference>
<gene>
    <name evidence="3" type="ORF">GCM10009747_03790</name>
</gene>
<evidence type="ECO:0000313" key="3">
    <source>
        <dbReference type="EMBL" id="GAA1749764.1"/>
    </source>
</evidence>
<protein>
    <submittedName>
        <fullName evidence="3">TRAP transporter substrate-binding protein</fullName>
    </submittedName>
</protein>
<dbReference type="EMBL" id="BAAANH010000001">
    <property type="protein sequence ID" value="GAA1749764.1"/>
    <property type="molecule type" value="Genomic_DNA"/>
</dbReference>
<dbReference type="NCBIfam" id="TIGR00787">
    <property type="entry name" value="dctP"/>
    <property type="match status" value="1"/>
</dbReference>